<evidence type="ECO:0000256" key="2">
    <source>
        <dbReference type="ARBA" id="ARBA00022448"/>
    </source>
</evidence>
<accession>A0A365XVH7</accession>
<dbReference type="InterPro" id="IPR037066">
    <property type="entry name" value="Plug_dom_sf"/>
</dbReference>
<sequence>MKKISLLVASLLCALYAYTQQSLKGRVYDLYTLSPVKGAGIYSGDQLLTTTDIAGSFSISAHYNRLLVKASGYEPQTVRAKDSSPLILIGLAATSYNLSEVSVNAAKPRSNLLLPQSVAILGRKELQRNDGIFPEYALNLIPGVRMEKRTMAGGQRITLRGYGNGTNFNGTGYKAYLNGIPVTDAEGTTILDDIDFSVLGRMEVIKGPASSLYGSGIGGVLNMYTLKPVLYGTRISQETLAGSYGLFRTNTRLEYADDKSSIMLNYGHQNYDSYRINSASKKDFVSFIGDFHSNEKQTFSVYAAYNNSNDQLAGQLDSSQFAQKKDTGEVPYLKNKGYVAFETYRAGLSHQYALSSHVSNTTSAYFSGYKQSQAFAAGLSSNIAQNFGARTAFGLSFSGRTVALNGTVGTEYQKTNSFKKSYALANAVQGALTGDLELSVMQYSLFTQWELKLPQGFFITAGVSNNYIEYSITDRLTNTANPTHKDQSGHKTFTPVLTPQVSVLKTLNETVSIYAGISKGYSPPVSGQVVIPQIGQVNTDLRPEKAVQYEVGAKGSLLDKRLSFQMTVFDMEIRDKLTSQAITDNNTGTVLYTMTTNAGGQQNRGVEAGIAYTLEPQHPHVFSLVRPFVNYTYSSFTYREFKSDNNNNAKTIDYSGKKASGIAPHLFNAGVDLESEWGVYLNTTLHYVDRMPITYDNAHYADAYTLLQAKLGYRHDLGRHFSLDVFAGSNNITGSRYYTMVFLNANYTAAPPNIYLPGPYKATWYGGFNLSYKF</sequence>
<dbReference type="Pfam" id="PF00593">
    <property type="entry name" value="TonB_dep_Rec_b-barrel"/>
    <property type="match status" value="1"/>
</dbReference>
<gene>
    <name evidence="17" type="ORF">DF182_28330</name>
</gene>
<keyword evidence="10 12" id="KW-0472">Membrane</keyword>
<evidence type="ECO:0000256" key="9">
    <source>
        <dbReference type="ARBA" id="ARBA00023077"/>
    </source>
</evidence>
<dbReference type="GO" id="GO:0009279">
    <property type="term" value="C:cell outer membrane"/>
    <property type="evidence" value="ECO:0007669"/>
    <property type="project" value="UniProtKB-SubCell"/>
</dbReference>
<evidence type="ECO:0000256" key="10">
    <source>
        <dbReference type="ARBA" id="ARBA00023136"/>
    </source>
</evidence>
<evidence type="ECO:0000313" key="18">
    <source>
        <dbReference type="Proteomes" id="UP000253410"/>
    </source>
</evidence>
<keyword evidence="11 12" id="KW-0998">Cell outer membrane</keyword>
<dbReference type="Gene3D" id="2.170.130.10">
    <property type="entry name" value="TonB-dependent receptor, plug domain"/>
    <property type="match status" value="1"/>
</dbReference>
<keyword evidence="3 12" id="KW-1134">Transmembrane beta strand</keyword>
<comment type="caution">
    <text evidence="17">The sequence shown here is derived from an EMBL/GenBank/DDBJ whole genome shotgun (WGS) entry which is preliminary data.</text>
</comment>
<evidence type="ECO:0000313" key="17">
    <source>
        <dbReference type="EMBL" id="RBL90372.1"/>
    </source>
</evidence>
<dbReference type="Pfam" id="PF07715">
    <property type="entry name" value="Plug"/>
    <property type="match status" value="1"/>
</dbReference>
<dbReference type="InterPro" id="IPR000531">
    <property type="entry name" value="Beta-barrel_TonB"/>
</dbReference>
<dbReference type="PANTHER" id="PTHR32552:SF68">
    <property type="entry name" value="FERRICHROME OUTER MEMBRANE TRANSPORTER_PHAGE RECEPTOR"/>
    <property type="match status" value="1"/>
</dbReference>
<keyword evidence="8" id="KW-0406">Ion transport</keyword>
<evidence type="ECO:0000256" key="3">
    <source>
        <dbReference type="ARBA" id="ARBA00022452"/>
    </source>
</evidence>
<dbReference type="InterPro" id="IPR012910">
    <property type="entry name" value="Plug_dom"/>
</dbReference>
<evidence type="ECO:0000256" key="1">
    <source>
        <dbReference type="ARBA" id="ARBA00004571"/>
    </source>
</evidence>
<dbReference type="SUPFAM" id="SSF49464">
    <property type="entry name" value="Carboxypeptidase regulatory domain-like"/>
    <property type="match status" value="1"/>
</dbReference>
<dbReference type="InterPro" id="IPR039426">
    <property type="entry name" value="TonB-dep_rcpt-like"/>
</dbReference>
<dbReference type="PROSITE" id="PS52016">
    <property type="entry name" value="TONB_DEPENDENT_REC_3"/>
    <property type="match status" value="1"/>
</dbReference>
<dbReference type="Proteomes" id="UP000253410">
    <property type="component" value="Unassembled WGS sequence"/>
</dbReference>
<evidence type="ECO:0000259" key="15">
    <source>
        <dbReference type="Pfam" id="PF00593"/>
    </source>
</evidence>
<name>A0A365XVH7_9BACT</name>
<dbReference type="GO" id="GO:0015344">
    <property type="term" value="F:siderophore uptake transmembrane transporter activity"/>
    <property type="evidence" value="ECO:0007669"/>
    <property type="project" value="TreeGrafter"/>
</dbReference>
<evidence type="ECO:0000259" key="16">
    <source>
        <dbReference type="Pfam" id="PF07715"/>
    </source>
</evidence>
<evidence type="ECO:0000256" key="14">
    <source>
        <dbReference type="SAM" id="SignalP"/>
    </source>
</evidence>
<evidence type="ECO:0000256" key="6">
    <source>
        <dbReference type="ARBA" id="ARBA00022729"/>
    </source>
</evidence>
<dbReference type="Gene3D" id="2.40.170.20">
    <property type="entry name" value="TonB-dependent receptor, beta-barrel domain"/>
    <property type="match status" value="1"/>
</dbReference>
<organism evidence="17 18">
    <name type="scientific">Chitinophaga flava</name>
    <dbReference type="NCBI Taxonomy" id="2259036"/>
    <lineage>
        <taxon>Bacteria</taxon>
        <taxon>Pseudomonadati</taxon>
        <taxon>Bacteroidota</taxon>
        <taxon>Chitinophagia</taxon>
        <taxon>Chitinophagales</taxon>
        <taxon>Chitinophagaceae</taxon>
        <taxon>Chitinophaga</taxon>
    </lineage>
</organism>
<proteinExistence type="inferred from homology"/>
<comment type="subcellular location">
    <subcellularLocation>
        <location evidence="1 12">Cell outer membrane</location>
        <topology evidence="1 12">Multi-pass membrane protein</topology>
    </subcellularLocation>
</comment>
<evidence type="ECO:0000256" key="7">
    <source>
        <dbReference type="ARBA" id="ARBA00023004"/>
    </source>
</evidence>
<feature type="domain" description="TonB-dependent receptor-like beta-barrel" evidence="15">
    <location>
        <begin position="306"/>
        <end position="730"/>
    </location>
</feature>
<keyword evidence="5 12" id="KW-0812">Transmembrane</keyword>
<evidence type="ECO:0000256" key="4">
    <source>
        <dbReference type="ARBA" id="ARBA00022496"/>
    </source>
</evidence>
<dbReference type="InterPro" id="IPR008969">
    <property type="entry name" value="CarboxyPept-like_regulatory"/>
</dbReference>
<dbReference type="PANTHER" id="PTHR32552">
    <property type="entry name" value="FERRICHROME IRON RECEPTOR-RELATED"/>
    <property type="match status" value="1"/>
</dbReference>
<evidence type="ECO:0000256" key="5">
    <source>
        <dbReference type="ARBA" id="ARBA00022692"/>
    </source>
</evidence>
<keyword evidence="4" id="KW-0410">Iron transport</keyword>
<dbReference type="AlphaFoldDB" id="A0A365XVH7"/>
<dbReference type="RefSeq" id="WP_113619121.1">
    <property type="nucleotide sequence ID" value="NZ_QFFJ01000002.1"/>
</dbReference>
<reference evidence="17 18" key="1">
    <citation type="submission" date="2018-05" db="EMBL/GenBank/DDBJ databases">
        <title>Chitinophaga sp. K3CV102501T nov., isolated from isolated from a monsoon evergreen broad-leaved forest soil.</title>
        <authorList>
            <person name="Lv Y."/>
        </authorList>
    </citation>
    <scope>NUCLEOTIDE SEQUENCE [LARGE SCALE GENOMIC DNA]</scope>
    <source>
        <strain evidence="17 18">GDMCC 1.1325</strain>
    </source>
</reference>
<feature type="domain" description="TonB-dependent receptor plug" evidence="16">
    <location>
        <begin position="114"/>
        <end position="220"/>
    </location>
</feature>
<dbReference type="OrthoDB" id="9782587at2"/>
<dbReference type="SUPFAM" id="SSF56935">
    <property type="entry name" value="Porins"/>
    <property type="match status" value="1"/>
</dbReference>
<keyword evidence="18" id="KW-1185">Reference proteome</keyword>
<keyword evidence="6 14" id="KW-0732">Signal</keyword>
<dbReference type="EMBL" id="QFFJ01000002">
    <property type="protein sequence ID" value="RBL90372.1"/>
    <property type="molecule type" value="Genomic_DNA"/>
</dbReference>
<dbReference type="InterPro" id="IPR036942">
    <property type="entry name" value="Beta-barrel_TonB_sf"/>
</dbReference>
<evidence type="ECO:0000256" key="8">
    <source>
        <dbReference type="ARBA" id="ARBA00023065"/>
    </source>
</evidence>
<feature type="signal peptide" evidence="14">
    <location>
        <begin position="1"/>
        <end position="19"/>
    </location>
</feature>
<evidence type="ECO:0000256" key="13">
    <source>
        <dbReference type="RuleBase" id="RU003357"/>
    </source>
</evidence>
<keyword evidence="2 12" id="KW-0813">Transport</keyword>
<evidence type="ECO:0000256" key="11">
    <source>
        <dbReference type="ARBA" id="ARBA00023237"/>
    </source>
</evidence>
<keyword evidence="17" id="KW-0675">Receptor</keyword>
<feature type="chain" id="PRO_5016901108" evidence="14">
    <location>
        <begin position="20"/>
        <end position="774"/>
    </location>
</feature>
<keyword evidence="9 13" id="KW-0798">TonB box</keyword>
<evidence type="ECO:0000256" key="12">
    <source>
        <dbReference type="PROSITE-ProRule" id="PRU01360"/>
    </source>
</evidence>
<protein>
    <submittedName>
        <fullName evidence="17">TonB-dependent receptor</fullName>
    </submittedName>
</protein>
<keyword evidence="7" id="KW-0408">Iron</keyword>
<comment type="similarity">
    <text evidence="12 13">Belongs to the TonB-dependent receptor family.</text>
</comment>